<dbReference type="Proteomes" id="UP000257109">
    <property type="component" value="Unassembled WGS sequence"/>
</dbReference>
<sequence length="104" mass="11714">MGLVCKYLYIRESTDHGIIKFKSLMEMRLSGCKLLKDVPDMSGAPNLKKRSLRVLPRELSLVSFPEILGKMANLRYLDLIDSDITDHGKLVGLTILNLNGCHQI</sequence>
<dbReference type="EMBL" id="QJKJ01004254">
    <property type="protein sequence ID" value="RDX94913.1"/>
    <property type="molecule type" value="Genomic_DNA"/>
</dbReference>
<dbReference type="SUPFAM" id="SSF52047">
    <property type="entry name" value="RNI-like"/>
    <property type="match status" value="1"/>
</dbReference>
<organism evidence="1 2">
    <name type="scientific">Mucuna pruriens</name>
    <name type="common">Velvet bean</name>
    <name type="synonym">Dolichos pruriens</name>
    <dbReference type="NCBI Taxonomy" id="157652"/>
    <lineage>
        <taxon>Eukaryota</taxon>
        <taxon>Viridiplantae</taxon>
        <taxon>Streptophyta</taxon>
        <taxon>Embryophyta</taxon>
        <taxon>Tracheophyta</taxon>
        <taxon>Spermatophyta</taxon>
        <taxon>Magnoliopsida</taxon>
        <taxon>eudicotyledons</taxon>
        <taxon>Gunneridae</taxon>
        <taxon>Pentapetalae</taxon>
        <taxon>rosids</taxon>
        <taxon>fabids</taxon>
        <taxon>Fabales</taxon>
        <taxon>Fabaceae</taxon>
        <taxon>Papilionoideae</taxon>
        <taxon>50 kb inversion clade</taxon>
        <taxon>NPAAA clade</taxon>
        <taxon>indigoferoid/millettioid clade</taxon>
        <taxon>Phaseoleae</taxon>
        <taxon>Mucuna</taxon>
    </lineage>
</organism>
<dbReference type="OrthoDB" id="122245at2759"/>
<evidence type="ECO:0000313" key="1">
    <source>
        <dbReference type="EMBL" id="RDX94913.1"/>
    </source>
</evidence>
<evidence type="ECO:0008006" key="3">
    <source>
        <dbReference type="Google" id="ProtNLM"/>
    </source>
</evidence>
<evidence type="ECO:0000313" key="2">
    <source>
        <dbReference type="Proteomes" id="UP000257109"/>
    </source>
</evidence>
<gene>
    <name evidence="1" type="ORF">CR513_22651</name>
</gene>
<keyword evidence="2" id="KW-1185">Reference proteome</keyword>
<name>A0A371GWV4_MUCPR</name>
<dbReference type="AlphaFoldDB" id="A0A371GWV4"/>
<proteinExistence type="predicted"/>
<comment type="caution">
    <text evidence="1">The sequence shown here is derived from an EMBL/GenBank/DDBJ whole genome shotgun (WGS) entry which is preliminary data.</text>
</comment>
<dbReference type="InterPro" id="IPR032675">
    <property type="entry name" value="LRR_dom_sf"/>
</dbReference>
<feature type="non-terminal residue" evidence="1">
    <location>
        <position position="1"/>
    </location>
</feature>
<protein>
    <recommendedName>
        <fullName evidence="3">Disease resistance protein</fullName>
    </recommendedName>
</protein>
<reference evidence="1" key="1">
    <citation type="submission" date="2018-05" db="EMBL/GenBank/DDBJ databases">
        <title>Draft genome of Mucuna pruriens seed.</title>
        <authorList>
            <person name="Nnadi N.E."/>
            <person name="Vos R."/>
            <person name="Hasami M.H."/>
            <person name="Devisetty U.K."/>
            <person name="Aguiy J.C."/>
        </authorList>
    </citation>
    <scope>NUCLEOTIDE SEQUENCE [LARGE SCALE GENOMIC DNA]</scope>
    <source>
        <strain evidence="1">JCA_2017</strain>
    </source>
</reference>
<dbReference type="Gene3D" id="3.80.10.10">
    <property type="entry name" value="Ribonuclease Inhibitor"/>
    <property type="match status" value="1"/>
</dbReference>
<accession>A0A371GWV4</accession>